<gene>
    <name evidence="4" type="ORF">KP509_10G035000</name>
</gene>
<protein>
    <recommendedName>
        <fullName evidence="3">DUF7780 domain-containing protein</fullName>
    </recommendedName>
</protein>
<evidence type="ECO:0000256" key="1">
    <source>
        <dbReference type="SAM" id="MobiDB-lite"/>
    </source>
</evidence>
<evidence type="ECO:0000313" key="4">
    <source>
        <dbReference type="EMBL" id="KAH7427224.1"/>
    </source>
</evidence>
<accession>A0A8T2U0T6</accession>
<proteinExistence type="predicted"/>
<dbReference type="EMBL" id="CM035415">
    <property type="protein sequence ID" value="KAH7427224.1"/>
    <property type="molecule type" value="Genomic_DNA"/>
</dbReference>
<dbReference type="EMBL" id="CM035415">
    <property type="protein sequence ID" value="KAH7427225.1"/>
    <property type="molecule type" value="Genomic_DNA"/>
</dbReference>
<organism evidence="4 5">
    <name type="scientific">Ceratopteris richardii</name>
    <name type="common">Triangle waterfern</name>
    <dbReference type="NCBI Taxonomy" id="49495"/>
    <lineage>
        <taxon>Eukaryota</taxon>
        <taxon>Viridiplantae</taxon>
        <taxon>Streptophyta</taxon>
        <taxon>Embryophyta</taxon>
        <taxon>Tracheophyta</taxon>
        <taxon>Polypodiopsida</taxon>
        <taxon>Polypodiidae</taxon>
        <taxon>Polypodiales</taxon>
        <taxon>Pteridineae</taxon>
        <taxon>Pteridaceae</taxon>
        <taxon>Parkerioideae</taxon>
        <taxon>Ceratopteris</taxon>
    </lineage>
</organism>
<dbReference type="OMA" id="IIMKQIC"/>
<keyword evidence="5" id="KW-1185">Reference proteome</keyword>
<dbReference type="PANTHER" id="PTHR34960:SF1">
    <property type="entry name" value="EMB|CAB68146.1-RELATED"/>
    <property type="match status" value="1"/>
</dbReference>
<dbReference type="EMBL" id="CM035415">
    <property type="protein sequence ID" value="KAH7427223.1"/>
    <property type="molecule type" value="Genomic_DNA"/>
</dbReference>
<feature type="domain" description="DUF7780" evidence="3">
    <location>
        <begin position="110"/>
        <end position="347"/>
    </location>
</feature>
<reference evidence="4" key="1">
    <citation type="submission" date="2021-08" db="EMBL/GenBank/DDBJ databases">
        <title>WGS assembly of Ceratopteris richardii.</title>
        <authorList>
            <person name="Marchant D.B."/>
            <person name="Chen G."/>
            <person name="Jenkins J."/>
            <person name="Shu S."/>
            <person name="Leebens-Mack J."/>
            <person name="Grimwood J."/>
            <person name="Schmutz J."/>
            <person name="Soltis P."/>
            <person name="Soltis D."/>
            <person name="Chen Z.-H."/>
        </authorList>
    </citation>
    <scope>NUCLEOTIDE SEQUENCE</scope>
    <source>
        <strain evidence="4">Whitten #5841</strain>
        <tissue evidence="4">Leaf</tissue>
    </source>
</reference>
<dbReference type="PANTHER" id="PTHR34960">
    <property type="entry name" value="EMB|CAB68146.1-RELATED"/>
    <property type="match status" value="1"/>
</dbReference>
<comment type="caution">
    <text evidence="4">The sequence shown here is derived from an EMBL/GenBank/DDBJ whole genome shotgun (WGS) entry which is preliminary data.</text>
</comment>
<dbReference type="InterPro" id="IPR056682">
    <property type="entry name" value="DUF7780"/>
</dbReference>
<evidence type="ECO:0000256" key="2">
    <source>
        <dbReference type="SAM" id="Phobius"/>
    </source>
</evidence>
<name>A0A8T2U0T6_CERRI</name>
<evidence type="ECO:0000313" key="5">
    <source>
        <dbReference type="Proteomes" id="UP000825935"/>
    </source>
</evidence>
<feature type="region of interest" description="Disordered" evidence="1">
    <location>
        <begin position="400"/>
        <end position="442"/>
    </location>
</feature>
<evidence type="ECO:0000259" key="3">
    <source>
        <dbReference type="Pfam" id="PF25002"/>
    </source>
</evidence>
<dbReference type="Proteomes" id="UP000825935">
    <property type="component" value="Chromosome 10"/>
</dbReference>
<sequence>MLSSPNLASKPSFRKHSSFDKLFDNDQLYKQWQQRRAPFPFAFPSYMPSSPNKKANAKVYIFFSCFFLIVTVATFLRCSSIDIHIDNTSKPIPGRNAAEGGMHRPSAQTPALKGLGSIYKVGTKGMTDLVIAHIAENTSLQDFRLFLRTLHRSGVTLRADVVLLFSWNSLPSSMMDVIAQEYRSFDRIVKRSMKAQIRMPPSESNASSSASSTSYTTRNASGLCKSCVSQHSTLTPFDRMQQAVSGDGTNIRFPQPIWGPGNAGMPPSNNTEVSSVSYDFGSMVGFGVSELNPDNTFQGFIRHPPLTLRRWACYQMLLGMVRNRFKHVFLTDVTGVVILNDPFSIMGKKRTGLYITLEDRPWGASLGQELVALKIPLDTESKMVFDDMIVLSSPTNMSSARRQLYSHSPADSERGAGDADPTGGIEKKETTNKLGSLHSFRRAGKNHMELHRTGIVGKRKRKSRRGANSAIGGLYERVYGRRMWSNLEENEKKKKLVNSAVIMGSMYQIRGLANMMVTEIVKVALERKNNDAFPDSVLLSYLLHRSSSVLGKRVLDHLHLMNNADSYVHSLVGSEQPYLFTKKQSGQYFVVHGNRRSKRWRDVIQAVQRDICSSREDAMVYIDCRGLM</sequence>
<dbReference type="OrthoDB" id="1921707at2759"/>
<keyword evidence="2" id="KW-1133">Transmembrane helix</keyword>
<feature type="domain" description="DUF7780" evidence="3">
    <location>
        <begin position="489"/>
        <end position="545"/>
    </location>
</feature>
<keyword evidence="2" id="KW-0472">Membrane</keyword>
<feature type="transmembrane region" description="Helical" evidence="2">
    <location>
        <begin position="59"/>
        <end position="76"/>
    </location>
</feature>
<dbReference type="Pfam" id="PF25002">
    <property type="entry name" value="DUF7780"/>
    <property type="match status" value="2"/>
</dbReference>
<keyword evidence="2" id="KW-0812">Transmembrane</keyword>
<dbReference type="AlphaFoldDB" id="A0A8T2U0T6"/>